<gene>
    <name evidence="1" type="ORF">A2988_03990</name>
</gene>
<dbReference type="EMBL" id="MEYS01000001">
    <property type="protein sequence ID" value="OGD34634.1"/>
    <property type="molecule type" value="Genomic_DNA"/>
</dbReference>
<comment type="caution">
    <text evidence="1">The sequence shown here is derived from an EMBL/GenBank/DDBJ whole genome shotgun (WGS) entry which is preliminary data.</text>
</comment>
<accession>A0A1F5BVJ3</accession>
<protein>
    <submittedName>
        <fullName evidence="1">Uncharacterized protein</fullName>
    </submittedName>
</protein>
<evidence type="ECO:0000313" key="2">
    <source>
        <dbReference type="Proteomes" id="UP000176650"/>
    </source>
</evidence>
<dbReference type="AlphaFoldDB" id="A0A1F5BVJ3"/>
<organism evidence="1 2">
    <name type="scientific">Candidatus Azambacteria bacterium RIFCSPLOWO2_01_FULL_46_25</name>
    <dbReference type="NCBI Taxonomy" id="1797298"/>
    <lineage>
        <taxon>Bacteria</taxon>
        <taxon>Candidatus Azamiibacteriota</taxon>
    </lineage>
</organism>
<sequence>MACHRGWREWHISQLAKGGISMEQNDLPAACVTALTDLVGWCGDYHVAHSKSPEKTKRMIRGKIIACSQILLKSDIQDLNPRKTIPVLAGTKRKIDEALYNEHLVPLIIKLQGMLESKRKRQFDSPCLPLQFMP</sequence>
<name>A0A1F5BVJ3_9BACT</name>
<dbReference type="Proteomes" id="UP000176650">
    <property type="component" value="Unassembled WGS sequence"/>
</dbReference>
<reference evidence="1 2" key="1">
    <citation type="journal article" date="2016" name="Nat. Commun.">
        <title>Thousands of microbial genomes shed light on interconnected biogeochemical processes in an aquifer system.</title>
        <authorList>
            <person name="Anantharaman K."/>
            <person name="Brown C.T."/>
            <person name="Hug L.A."/>
            <person name="Sharon I."/>
            <person name="Castelle C.J."/>
            <person name="Probst A.J."/>
            <person name="Thomas B.C."/>
            <person name="Singh A."/>
            <person name="Wilkins M.J."/>
            <person name="Karaoz U."/>
            <person name="Brodie E.L."/>
            <person name="Williams K.H."/>
            <person name="Hubbard S.S."/>
            <person name="Banfield J.F."/>
        </authorList>
    </citation>
    <scope>NUCLEOTIDE SEQUENCE [LARGE SCALE GENOMIC DNA]</scope>
</reference>
<evidence type="ECO:0000313" key="1">
    <source>
        <dbReference type="EMBL" id="OGD34634.1"/>
    </source>
</evidence>
<proteinExistence type="predicted"/>